<dbReference type="RefSeq" id="WP_406580035.1">
    <property type="nucleotide sequence ID" value="NZ_JBJHQH010000004.1"/>
</dbReference>
<proteinExistence type="predicted"/>
<sequence>MTLNIFFLTITIHKRKMSLKEAVHQELVEKLYEKNKDRQASMYRMM</sequence>
<gene>
    <name evidence="1" type="ORF">ACJEBI_07745</name>
</gene>
<reference evidence="1 2" key="1">
    <citation type="submission" date="2024-11" db="EMBL/GenBank/DDBJ databases">
        <authorList>
            <person name="Lucas J.A."/>
        </authorList>
    </citation>
    <scope>NUCLEOTIDE SEQUENCE [LARGE SCALE GENOMIC DNA]</scope>
    <source>
        <strain evidence="1 2">Z 5.4</strain>
    </source>
</reference>
<accession>A0ABW8RFA3</accession>
<dbReference type="InterPro" id="IPR012655">
    <property type="entry name" value="YrzI"/>
</dbReference>
<dbReference type="Proteomes" id="UP001623041">
    <property type="component" value="Unassembled WGS sequence"/>
</dbReference>
<evidence type="ECO:0000313" key="2">
    <source>
        <dbReference type="Proteomes" id="UP001623041"/>
    </source>
</evidence>
<evidence type="ECO:0000313" key="1">
    <source>
        <dbReference type="EMBL" id="MFK9091372.1"/>
    </source>
</evidence>
<protein>
    <submittedName>
        <fullName evidence="1">YrzI family small protein</fullName>
    </submittedName>
</protein>
<dbReference type="Pfam" id="PF09501">
    <property type="entry name" value="Bac_small_YrzI"/>
    <property type="match status" value="1"/>
</dbReference>
<comment type="caution">
    <text evidence="1">The sequence shown here is derived from an EMBL/GenBank/DDBJ whole genome shotgun (WGS) entry which is preliminary data.</text>
</comment>
<keyword evidence="2" id="KW-1185">Reference proteome</keyword>
<name>A0ABW8RFA3_9BACI</name>
<dbReference type="EMBL" id="JBJHQH010000004">
    <property type="protein sequence ID" value="MFK9091372.1"/>
    <property type="molecule type" value="Genomic_DNA"/>
</dbReference>
<organism evidence="1 2">
    <name type="scientific">Bacillus salipaludis</name>
    <dbReference type="NCBI Taxonomy" id="2547811"/>
    <lineage>
        <taxon>Bacteria</taxon>
        <taxon>Bacillati</taxon>
        <taxon>Bacillota</taxon>
        <taxon>Bacilli</taxon>
        <taxon>Bacillales</taxon>
        <taxon>Bacillaceae</taxon>
        <taxon>Bacillus</taxon>
    </lineage>
</organism>
<dbReference type="NCBIfam" id="TIGR02413">
    <property type="entry name" value="Bac_small_yrzI"/>
    <property type="match status" value="1"/>
</dbReference>